<dbReference type="InterPro" id="IPR011600">
    <property type="entry name" value="Pept_C14_caspase"/>
</dbReference>
<dbReference type="GO" id="GO:0004197">
    <property type="term" value="F:cysteine-type endopeptidase activity"/>
    <property type="evidence" value="ECO:0007669"/>
    <property type="project" value="InterPro"/>
</dbReference>
<dbReference type="SUPFAM" id="SSF52129">
    <property type="entry name" value="Caspase-like"/>
    <property type="match status" value="1"/>
</dbReference>
<feature type="domain" description="DUF4384" evidence="2">
    <location>
        <begin position="428"/>
        <end position="517"/>
    </location>
</feature>
<organism evidence="3">
    <name type="scientific">Desulfofervidus auxilii</name>
    <dbReference type="NCBI Taxonomy" id="1621989"/>
    <lineage>
        <taxon>Bacteria</taxon>
        <taxon>Pseudomonadati</taxon>
        <taxon>Thermodesulfobacteriota</taxon>
        <taxon>Candidatus Desulfofervidia</taxon>
        <taxon>Candidatus Desulfofervidales</taxon>
        <taxon>Candidatus Desulfofervidaceae</taxon>
        <taxon>Candidatus Desulfofervidus</taxon>
    </lineage>
</organism>
<proteinExistence type="predicted"/>
<dbReference type="InterPro" id="IPR029030">
    <property type="entry name" value="Caspase-like_dom_sf"/>
</dbReference>
<evidence type="ECO:0000313" key="3">
    <source>
        <dbReference type="EMBL" id="HDD35666.1"/>
    </source>
</evidence>
<gene>
    <name evidence="3" type="ORF">ENF30_02575</name>
</gene>
<dbReference type="PANTHER" id="PTHR48104:SF30">
    <property type="entry name" value="METACASPASE-1"/>
    <property type="match status" value="1"/>
</dbReference>
<name>A0A7V0IAL4_DESA2</name>
<evidence type="ECO:0000259" key="2">
    <source>
        <dbReference type="Pfam" id="PF14326"/>
    </source>
</evidence>
<evidence type="ECO:0000259" key="1">
    <source>
        <dbReference type="Pfam" id="PF00656"/>
    </source>
</evidence>
<reference evidence="3" key="1">
    <citation type="journal article" date="2020" name="mSystems">
        <title>Genome- and Community-Level Interaction Insights into Carbon Utilization and Element Cycling Functions of Hydrothermarchaeota in Hydrothermal Sediment.</title>
        <authorList>
            <person name="Zhou Z."/>
            <person name="Liu Y."/>
            <person name="Xu W."/>
            <person name="Pan J."/>
            <person name="Luo Z.H."/>
            <person name="Li M."/>
        </authorList>
    </citation>
    <scope>NUCLEOTIDE SEQUENCE [LARGE SCALE GENOMIC DNA]</scope>
    <source>
        <strain evidence="3">HyVt-113</strain>
    </source>
</reference>
<dbReference type="InterPro" id="IPR025493">
    <property type="entry name" value="DUF4384"/>
</dbReference>
<dbReference type="PANTHER" id="PTHR48104">
    <property type="entry name" value="METACASPASE-4"/>
    <property type="match status" value="1"/>
</dbReference>
<dbReference type="Proteomes" id="UP000885706">
    <property type="component" value="Unassembled WGS sequence"/>
</dbReference>
<dbReference type="EMBL" id="DQWQ01000112">
    <property type="protein sequence ID" value="HDD35666.1"/>
    <property type="molecule type" value="Genomic_DNA"/>
</dbReference>
<sequence>MKKIILAILLIIFPSLLSFAAKRALLIGINDYKHLSSKPTGAKTISDLKGSINDVKAMKEILIKRYGFTPEAIKVLIETEATKKNIIKAFNEWLIKGSKEGDLVLFYFSGHGSKVPDQNGDEDDGYDEVLCPYDIVPDGGYNTIIDDQLGDMLRQLEGRNVVIILDACDSGGMVRSIGKSIVSVLEQTPCVHPKFIPITNYRPHYFPKGVLPDKPKNCLFLTASKEDQIAWETNKTNTGDFFGAFTYAFIDGLKKLEKPTYQQVLNHVDKFIKDKLKLEQEPQISPNKKDIIVQLVFNTEPEKPSIPVAIPQVSRNVLVKIEPFGTLEDMQELKRKLENIPYVELVENDLVDRFIRGKKENGEYKVRLLNRIGDVTKIPPKKNIDELVRAMIPHLEYAYMVKQLAQISNPNPPFKVELWVTDKKRRDFRVGEKITFRFKSERDCYILLINIDQKGNFHIIFPNKYYKDNFVRANTVYEIPDRRIREAYLREKKTYFELQFGEPVGEETVKVIATTRPLNLRKIGIGEFKEVFQTISGSTRAILVKAVKAALSSGNFLWSEDTVVIRSHRR</sequence>
<dbReference type="GO" id="GO:0006508">
    <property type="term" value="P:proteolysis"/>
    <property type="evidence" value="ECO:0007669"/>
    <property type="project" value="InterPro"/>
</dbReference>
<protein>
    <submittedName>
        <fullName evidence="3">DUF4384 domain-containing protein</fullName>
    </submittedName>
</protein>
<dbReference type="Pfam" id="PF14326">
    <property type="entry name" value="DUF4384"/>
    <property type="match status" value="1"/>
</dbReference>
<dbReference type="InterPro" id="IPR050452">
    <property type="entry name" value="Metacaspase"/>
</dbReference>
<dbReference type="Pfam" id="PF00656">
    <property type="entry name" value="Peptidase_C14"/>
    <property type="match status" value="1"/>
</dbReference>
<comment type="caution">
    <text evidence="3">The sequence shown here is derived from an EMBL/GenBank/DDBJ whole genome shotgun (WGS) entry which is preliminary data.</text>
</comment>
<dbReference type="GO" id="GO:0005737">
    <property type="term" value="C:cytoplasm"/>
    <property type="evidence" value="ECO:0007669"/>
    <property type="project" value="TreeGrafter"/>
</dbReference>
<dbReference type="Gene3D" id="3.40.50.1460">
    <property type="match status" value="1"/>
</dbReference>
<feature type="domain" description="Peptidase C14 caspase" evidence="1">
    <location>
        <begin position="22"/>
        <end position="286"/>
    </location>
</feature>
<accession>A0A7V0IAL4</accession>
<dbReference type="AlphaFoldDB" id="A0A7V0IAL4"/>